<feature type="transmembrane region" description="Helical" evidence="10">
    <location>
        <begin position="419"/>
        <end position="439"/>
    </location>
</feature>
<evidence type="ECO:0000256" key="4">
    <source>
        <dbReference type="ARBA" id="ARBA00022475"/>
    </source>
</evidence>
<dbReference type="PROSITE" id="PS50850">
    <property type="entry name" value="MFS"/>
    <property type="match status" value="1"/>
</dbReference>
<reference evidence="12 13" key="1">
    <citation type="submission" date="2016-10" db="EMBL/GenBank/DDBJ databases">
        <authorList>
            <person name="Varghese N."/>
            <person name="Submissions S."/>
        </authorList>
    </citation>
    <scope>NUCLEOTIDE SEQUENCE [LARGE SCALE GENOMIC DNA]</scope>
    <source>
        <strain evidence="12 13">IAM 15147</strain>
    </source>
</reference>
<evidence type="ECO:0000259" key="11">
    <source>
        <dbReference type="PROSITE" id="PS50850"/>
    </source>
</evidence>
<accession>A0AA94HMB7</accession>
<dbReference type="InterPro" id="IPR036259">
    <property type="entry name" value="MFS_trans_sf"/>
</dbReference>
<feature type="transmembrane region" description="Helical" evidence="10">
    <location>
        <begin position="261"/>
        <end position="282"/>
    </location>
</feature>
<feature type="transmembrane region" description="Helical" evidence="10">
    <location>
        <begin position="205"/>
        <end position="224"/>
    </location>
</feature>
<name>A0AA94HMB7_9MICO</name>
<keyword evidence="5 10" id="KW-0812">Transmembrane</keyword>
<evidence type="ECO:0000256" key="7">
    <source>
        <dbReference type="ARBA" id="ARBA00022989"/>
    </source>
</evidence>
<dbReference type="AlphaFoldDB" id="A0AA94HMB7"/>
<evidence type="ECO:0000256" key="1">
    <source>
        <dbReference type="ARBA" id="ARBA00004651"/>
    </source>
</evidence>
<comment type="similarity">
    <text evidence="2">Belongs to the major facilitator superfamily. Metabolite:H+ Symporter (MHS) family (TC 2.A.1.6) family.</text>
</comment>
<evidence type="ECO:0000256" key="10">
    <source>
        <dbReference type="SAM" id="Phobius"/>
    </source>
</evidence>
<feature type="transmembrane region" description="Helical" evidence="10">
    <location>
        <begin position="294"/>
        <end position="315"/>
    </location>
</feature>
<dbReference type="Proteomes" id="UP000198506">
    <property type="component" value="Unassembled WGS sequence"/>
</dbReference>
<feature type="transmembrane region" description="Helical" evidence="10">
    <location>
        <begin position="351"/>
        <end position="374"/>
    </location>
</feature>
<comment type="caution">
    <text evidence="12">The sequence shown here is derived from an EMBL/GenBank/DDBJ whole genome shotgun (WGS) entry which is preliminary data.</text>
</comment>
<feature type="transmembrane region" description="Helical" evidence="10">
    <location>
        <begin position="72"/>
        <end position="93"/>
    </location>
</feature>
<dbReference type="PANTHER" id="PTHR43528:SF1">
    <property type="entry name" value="ALPHA-KETOGLUTARATE PERMEASE"/>
    <property type="match status" value="1"/>
</dbReference>
<dbReference type="RefSeq" id="WP_092917158.1">
    <property type="nucleotide sequence ID" value="NZ_FOZN01000002.1"/>
</dbReference>
<dbReference type="GO" id="GO:0005886">
    <property type="term" value="C:plasma membrane"/>
    <property type="evidence" value="ECO:0007669"/>
    <property type="project" value="UniProtKB-SubCell"/>
</dbReference>
<feature type="transmembrane region" description="Helical" evidence="10">
    <location>
        <begin position="327"/>
        <end position="345"/>
    </location>
</feature>
<dbReference type="InterPro" id="IPR051084">
    <property type="entry name" value="H+-coupled_symporters"/>
</dbReference>
<feature type="transmembrane region" description="Helical" evidence="10">
    <location>
        <begin position="138"/>
        <end position="158"/>
    </location>
</feature>
<dbReference type="Gene3D" id="1.20.1250.20">
    <property type="entry name" value="MFS general substrate transporter like domains"/>
    <property type="match status" value="2"/>
</dbReference>
<evidence type="ECO:0000256" key="2">
    <source>
        <dbReference type="ARBA" id="ARBA00008240"/>
    </source>
</evidence>
<dbReference type="InterPro" id="IPR005829">
    <property type="entry name" value="Sugar_transporter_CS"/>
</dbReference>
<dbReference type="PANTHER" id="PTHR43528">
    <property type="entry name" value="ALPHA-KETOGLUTARATE PERMEASE"/>
    <property type="match status" value="1"/>
</dbReference>
<gene>
    <name evidence="12" type="ORF">SAMN04487783_1376</name>
</gene>
<evidence type="ECO:0000256" key="9">
    <source>
        <dbReference type="SAM" id="MobiDB-lite"/>
    </source>
</evidence>
<feature type="transmembrane region" description="Helical" evidence="10">
    <location>
        <begin position="170"/>
        <end position="193"/>
    </location>
</feature>
<dbReference type="GO" id="GO:0015293">
    <property type="term" value="F:symporter activity"/>
    <property type="evidence" value="ECO:0007669"/>
    <property type="project" value="UniProtKB-KW"/>
</dbReference>
<dbReference type="SUPFAM" id="SSF103473">
    <property type="entry name" value="MFS general substrate transporter"/>
    <property type="match status" value="1"/>
</dbReference>
<sequence length="495" mass="53295">MTEHAAGGARPAHEPPPITRENDLSSIQRKTVKKSVMGAMAGNAIEWFDYGIYGYLTVHLSNQIFGGSENSVLWALFGFAISFLIRPIGGAVLGPLGDRIGRQKVLVFTILLISVSTACIGILPTWDMVGWLSPALLFLLRIIQGFSAGGEYAGAAVYMAEHAPDDRRGFWGSFLEFGTLLGFSMAAILVTALEFIVGSDGMEAGWWRLPFLLTLPLGIVALLMRKNLHDSDTFKEAQETDTRTSAWQTLRDLVTQQPKQLLKIMGITVLINTGFYLVLTYMPTYLNTSLDMDATQAGMMLVAVQLIMMVVIIPLGALTDRIGRRPVLLTAAAGFTLFSIPAIMLLDTGVIALQILGLAIFGIFLVMLLCNISATLPALFPTTVRYAGFALGYNVATSLLGGPAGLINEALIDRTGSTLVPGFYMTVAGIIGLIAIWTFNETAGRSLRGDVVPGEDDLDRVAIGQDLIGKVHDPNNELEAVQARANGTGPNRTID</sequence>
<keyword evidence="6" id="KW-0769">Symport</keyword>
<keyword evidence="4" id="KW-1003">Cell membrane</keyword>
<organism evidence="12 13">
    <name type="scientific">Agrococcus baldri</name>
    <dbReference type="NCBI Taxonomy" id="153730"/>
    <lineage>
        <taxon>Bacteria</taxon>
        <taxon>Bacillati</taxon>
        <taxon>Actinomycetota</taxon>
        <taxon>Actinomycetes</taxon>
        <taxon>Micrococcales</taxon>
        <taxon>Microbacteriaceae</taxon>
        <taxon>Agrococcus</taxon>
    </lineage>
</organism>
<comment type="subcellular location">
    <subcellularLocation>
        <location evidence="1">Cell membrane</location>
        <topology evidence="1">Multi-pass membrane protein</topology>
    </subcellularLocation>
</comment>
<feature type="transmembrane region" description="Helical" evidence="10">
    <location>
        <begin position="386"/>
        <end position="407"/>
    </location>
</feature>
<feature type="region of interest" description="Disordered" evidence="9">
    <location>
        <begin position="1"/>
        <end position="24"/>
    </location>
</feature>
<keyword evidence="8 10" id="KW-0472">Membrane</keyword>
<dbReference type="EMBL" id="FOZN01000002">
    <property type="protein sequence ID" value="SFS10218.1"/>
    <property type="molecule type" value="Genomic_DNA"/>
</dbReference>
<keyword evidence="7 10" id="KW-1133">Transmembrane helix</keyword>
<evidence type="ECO:0000256" key="8">
    <source>
        <dbReference type="ARBA" id="ARBA00023136"/>
    </source>
</evidence>
<feature type="transmembrane region" description="Helical" evidence="10">
    <location>
        <begin position="105"/>
        <end position="126"/>
    </location>
</feature>
<protein>
    <submittedName>
        <fullName evidence="12">MFS transporter, MHS family, proline/betaine transporter</fullName>
    </submittedName>
</protein>
<evidence type="ECO:0000256" key="5">
    <source>
        <dbReference type="ARBA" id="ARBA00022692"/>
    </source>
</evidence>
<proteinExistence type="inferred from homology"/>
<evidence type="ECO:0000313" key="12">
    <source>
        <dbReference type="EMBL" id="SFS10218.1"/>
    </source>
</evidence>
<feature type="domain" description="Major facilitator superfamily (MFS) profile" evidence="11">
    <location>
        <begin position="35"/>
        <end position="444"/>
    </location>
</feature>
<dbReference type="InterPro" id="IPR011701">
    <property type="entry name" value="MFS"/>
</dbReference>
<dbReference type="PROSITE" id="PS00217">
    <property type="entry name" value="SUGAR_TRANSPORT_2"/>
    <property type="match status" value="1"/>
</dbReference>
<dbReference type="InterPro" id="IPR020846">
    <property type="entry name" value="MFS_dom"/>
</dbReference>
<evidence type="ECO:0000256" key="6">
    <source>
        <dbReference type="ARBA" id="ARBA00022847"/>
    </source>
</evidence>
<evidence type="ECO:0000256" key="3">
    <source>
        <dbReference type="ARBA" id="ARBA00022448"/>
    </source>
</evidence>
<keyword evidence="13" id="KW-1185">Reference proteome</keyword>
<evidence type="ECO:0000313" key="13">
    <source>
        <dbReference type="Proteomes" id="UP000198506"/>
    </source>
</evidence>
<keyword evidence="3" id="KW-0813">Transport</keyword>
<dbReference type="Pfam" id="PF07690">
    <property type="entry name" value="MFS_1"/>
    <property type="match status" value="1"/>
</dbReference>